<organism evidence="6 7">
    <name type="scientific">Prosthecochloris marina</name>
    <dbReference type="NCBI Taxonomy" id="2017681"/>
    <lineage>
        <taxon>Bacteria</taxon>
        <taxon>Pseudomonadati</taxon>
        <taxon>Chlorobiota</taxon>
        <taxon>Chlorobiia</taxon>
        <taxon>Chlorobiales</taxon>
        <taxon>Chlorobiaceae</taxon>
        <taxon>Prosthecochloris</taxon>
    </lineage>
</organism>
<dbReference type="Pfam" id="PF13535">
    <property type="entry name" value="ATP-grasp_4"/>
    <property type="match status" value="1"/>
</dbReference>
<evidence type="ECO:0000313" key="6">
    <source>
        <dbReference type="EMBL" id="PWW81044.1"/>
    </source>
</evidence>
<dbReference type="SMART" id="SM01209">
    <property type="entry name" value="GARS_A"/>
    <property type="match status" value="1"/>
</dbReference>
<evidence type="ECO:0000256" key="4">
    <source>
        <dbReference type="PROSITE-ProRule" id="PRU00409"/>
    </source>
</evidence>
<evidence type="ECO:0000259" key="5">
    <source>
        <dbReference type="PROSITE" id="PS50975"/>
    </source>
</evidence>
<feature type="domain" description="ATP-grasp" evidence="5">
    <location>
        <begin position="121"/>
        <end position="320"/>
    </location>
</feature>
<dbReference type="InterPro" id="IPR011761">
    <property type="entry name" value="ATP-grasp"/>
</dbReference>
<reference evidence="7" key="1">
    <citation type="submission" date="2017-10" db="EMBL/GenBank/DDBJ databases">
        <authorList>
            <person name="Gaisin V.A."/>
            <person name="Rysina M.S."/>
            <person name="Grouzdev D.S."/>
        </authorList>
    </citation>
    <scope>NUCLEOTIDE SEQUENCE [LARGE SCALE GENOMIC DNA]</scope>
    <source>
        <strain evidence="7">V1</strain>
    </source>
</reference>
<keyword evidence="7" id="KW-1185">Reference proteome</keyword>
<evidence type="ECO:0000256" key="3">
    <source>
        <dbReference type="ARBA" id="ARBA00022840"/>
    </source>
</evidence>
<keyword evidence="2 4" id="KW-0547">Nucleotide-binding</keyword>
<dbReference type="GO" id="GO:0046872">
    <property type="term" value="F:metal ion binding"/>
    <property type="evidence" value="ECO:0007669"/>
    <property type="project" value="InterPro"/>
</dbReference>
<dbReference type="Gene3D" id="3.30.470.20">
    <property type="entry name" value="ATP-grasp fold, B domain"/>
    <property type="match status" value="1"/>
</dbReference>
<dbReference type="OrthoDB" id="9803907at2"/>
<dbReference type="InterPro" id="IPR052032">
    <property type="entry name" value="ATP-dep_AA_Ligase"/>
</dbReference>
<dbReference type="EMBL" id="PDNZ01000011">
    <property type="protein sequence ID" value="PWW81044.1"/>
    <property type="molecule type" value="Genomic_DNA"/>
</dbReference>
<accession>A0A317T343</accession>
<keyword evidence="1 6" id="KW-0436">Ligase</keyword>
<dbReference type="Gene3D" id="3.40.50.20">
    <property type="match status" value="1"/>
</dbReference>
<dbReference type="AlphaFoldDB" id="A0A317T343"/>
<dbReference type="SUPFAM" id="SSF56059">
    <property type="entry name" value="Glutathione synthetase ATP-binding domain-like"/>
    <property type="match status" value="1"/>
</dbReference>
<dbReference type="PANTHER" id="PTHR43585">
    <property type="entry name" value="FUMIPYRROLE BIOSYNTHESIS PROTEIN C"/>
    <property type="match status" value="1"/>
</dbReference>
<evidence type="ECO:0000256" key="1">
    <source>
        <dbReference type="ARBA" id="ARBA00022598"/>
    </source>
</evidence>
<evidence type="ECO:0000256" key="2">
    <source>
        <dbReference type="ARBA" id="ARBA00022741"/>
    </source>
</evidence>
<proteinExistence type="predicted"/>
<dbReference type="Pfam" id="PF18603">
    <property type="entry name" value="LAL_C2"/>
    <property type="match status" value="1"/>
</dbReference>
<keyword evidence="3 4" id="KW-0067">ATP-binding</keyword>
<evidence type="ECO:0000313" key="7">
    <source>
        <dbReference type="Proteomes" id="UP000246278"/>
    </source>
</evidence>
<dbReference type="PROSITE" id="PS50975">
    <property type="entry name" value="ATP_GRASP"/>
    <property type="match status" value="1"/>
</dbReference>
<comment type="caution">
    <text evidence="6">The sequence shown here is derived from an EMBL/GenBank/DDBJ whole genome shotgun (WGS) entry which is preliminary data.</text>
</comment>
<sequence>MAHILMIESWVGGTARLLPPMIKKLGHEYSFVTRNPSHYGAQEGKDHPVVAGAKNTIVTETNDIDGLCEVLEGIHKREAFDAVLTICDYYITTVTRVAERLELPHPFPKNSTVARRKDQVRKALTQHGLANPGFDVVNSVEEALHAGNDLGYPLVIKPTDLASSAFVRMVHNGDELRESCRAIMEFETNFRDQKRDTACLIEEYMSGEEVSVEAITIDGKTTIIGVTDKSISGTPFFIEDGHMFPAQLDDKLAEEACELAESALEAIGFDNGISHTEIKLTERGPRIVEINPRPAGNYISELIEHVTGKSLVEAFVRLAIGEKPSMIHERNGAGSAAIKFLMPDLGGVVKSISGIETLENNAHVTRWHLDAKVGGHVNEPIDNGCYIGHLVAVDPNGGAARAIAENAAESLKIEVSTSEKEEVNE</sequence>
<dbReference type="Pfam" id="PF18130">
    <property type="entry name" value="ATPgrasp_N"/>
    <property type="match status" value="1"/>
</dbReference>
<dbReference type="InterPro" id="IPR040570">
    <property type="entry name" value="LAL_C2"/>
</dbReference>
<dbReference type="Proteomes" id="UP000246278">
    <property type="component" value="Unassembled WGS sequence"/>
</dbReference>
<dbReference type="GO" id="GO:0005524">
    <property type="term" value="F:ATP binding"/>
    <property type="evidence" value="ECO:0007669"/>
    <property type="project" value="UniProtKB-UniRule"/>
</dbReference>
<name>A0A317T343_9CHLB</name>
<dbReference type="RefSeq" id="WP_110024302.1">
    <property type="nucleotide sequence ID" value="NZ_PDNZ01000011.1"/>
</dbReference>
<dbReference type="InterPro" id="IPR041472">
    <property type="entry name" value="BL00235/CARNS1_N"/>
</dbReference>
<dbReference type="GO" id="GO:0016874">
    <property type="term" value="F:ligase activity"/>
    <property type="evidence" value="ECO:0007669"/>
    <property type="project" value="UniProtKB-KW"/>
</dbReference>
<protein>
    <submittedName>
        <fullName evidence="6">Carboxylate--amine ligase</fullName>
    </submittedName>
</protein>
<gene>
    <name evidence="6" type="ORF">CR164_12320</name>
</gene>
<dbReference type="PANTHER" id="PTHR43585:SF2">
    <property type="entry name" value="ATP-GRASP ENZYME FSQD"/>
    <property type="match status" value="1"/>
</dbReference>